<keyword evidence="11" id="KW-1185">Reference proteome</keyword>
<dbReference type="OrthoDB" id="9768177at2"/>
<keyword evidence="5 7" id="KW-0472">Membrane</keyword>
<keyword evidence="3 7" id="KW-1134">Transmembrane beta strand</keyword>
<comment type="similarity">
    <text evidence="7">Belongs to the TonB-dependent receptor family.</text>
</comment>
<dbReference type="PROSITE" id="PS52016">
    <property type="entry name" value="TONB_DEPENDENT_REC_3"/>
    <property type="match status" value="1"/>
</dbReference>
<dbReference type="NCBIfam" id="TIGR04056">
    <property type="entry name" value="OMP_RagA_SusC"/>
    <property type="match status" value="1"/>
</dbReference>
<dbReference type="InterPro" id="IPR036942">
    <property type="entry name" value="Beta-barrel_TonB_sf"/>
</dbReference>
<proteinExistence type="inferred from homology"/>
<dbReference type="Pfam" id="PF13715">
    <property type="entry name" value="CarbopepD_reg_2"/>
    <property type="match status" value="1"/>
</dbReference>
<dbReference type="InterPro" id="IPR023996">
    <property type="entry name" value="TonB-dep_OMP_SusC/RagA"/>
</dbReference>
<evidence type="ECO:0000256" key="4">
    <source>
        <dbReference type="ARBA" id="ARBA00022692"/>
    </source>
</evidence>
<keyword evidence="6 7" id="KW-0998">Cell outer membrane</keyword>
<feature type="domain" description="TonB-dependent receptor plug" evidence="9">
    <location>
        <begin position="133"/>
        <end position="255"/>
    </location>
</feature>
<sequence length="1070" mass="114339">MKKMSHKILLCAGLAMAQIAIDEAYGYPLGIAPLARPGAYQEVVHGKVTGPDGSPVPGANVSIKGSKKGVTTGTDGSFTINASKGDILVISSIGYAAQQVKVGSGDLAVSLLESSKQLNEVVVTALGIKKQARSLGYSTTEVNGSALTDSREQNLGNALTGQVAGVNVAGVANGPMGTSRVVIRGNSSLTGNNQPLYVIDGVPFDNQNLGGNAGQWGGADFGDGLSGISPDDIESIQVLKGVAASALYGFRGGNGAILITTKSGARNRGMNIELNNNLVFNSVMDERDYQYTYGQGLLGVKPTSQAAALAAPYDSWGAKIDGSQAVNFLGQPVAYTAYKKNFENFFKTATTNQTSVALSGSNDKGHFRLGLSNSYNGVVIPNSNMKNQALNFNGTFNVTNRLQMTLTADYAFEQVQNRASFSDAPGNVIAGPLYLANTFDIRWLKNNQTNPNGSELLPGTDIYFENPYYIAYQYQNKTSRNRLTGGLTVKYNILDWLYLQGQVTRDGYIYDVTNITPSGVPYTGNGVTGGNLTQYEINYHELNSSAMVGIDKALSSRFHLTANAGVNQQDNVISDYGVGAVPTLVNGINPQGPAGPFTISGLYTANNIANKPAYNGYAHYRVNSVYGSVDLGYKNFLFLTATARNDWFSTLSVNSDHYLYPSVAGSFVFSDALRLPSWITFGKLRASYAAASNGTSPYQNALLYNLASYTISGQSVGTVATNIIPDAHLEPVKIAEQEVGLNMDFLDSRVGFDVAVYNKHTTDDIVQSTVSPTSGYNYQVQNIGQIRNRGVELLINLTPVRSRDFTWHLTFNYAHNNNKVLSLGGLPSLVINGAYPRWGSEVNISNVVGLPYSQIMGFAYTKDAKGNIVYSSGGANPVAAGEPIPTQVVPLGSGVYTTTGGFFNEFTYKGITLSFLLDGKFGAKIYSGTNLLLYEYGLQKTTLQGRESGYIGKGVDDKGNVNTTAVAAQTYFQDISAGGADHIAQEFVYDASFIKLRSLSIGYSLPSSVLGHSFVKGVRLSLVGRNLAILMKHVPNIDPESNLNATNGQGLELSGFPAFRSYGFNVNVKF</sequence>
<dbReference type="InterPro" id="IPR008969">
    <property type="entry name" value="CarboxyPept-like_regulatory"/>
</dbReference>
<keyword evidence="2 7" id="KW-0813">Transport</keyword>
<dbReference type="InterPro" id="IPR012910">
    <property type="entry name" value="Plug_dom"/>
</dbReference>
<dbReference type="Gene3D" id="2.60.40.1120">
    <property type="entry name" value="Carboxypeptidase-like, regulatory domain"/>
    <property type="match status" value="1"/>
</dbReference>
<keyword evidence="4 7" id="KW-0812">Transmembrane</keyword>
<evidence type="ECO:0000256" key="5">
    <source>
        <dbReference type="ARBA" id="ARBA00023136"/>
    </source>
</evidence>
<gene>
    <name evidence="10" type="ORF">EDB95_4833</name>
</gene>
<protein>
    <submittedName>
        <fullName evidence="10">TonB-linked SusC/RagA family outer membrane protein</fullName>
    </submittedName>
</protein>
<accession>A0A4R8DIK0</accession>
<dbReference type="GO" id="GO:0009279">
    <property type="term" value="C:cell outer membrane"/>
    <property type="evidence" value="ECO:0007669"/>
    <property type="project" value="UniProtKB-SubCell"/>
</dbReference>
<name>A0A4R8DIK0_9BACT</name>
<organism evidence="10 11">
    <name type="scientific">Dinghuibacter silviterrae</name>
    <dbReference type="NCBI Taxonomy" id="1539049"/>
    <lineage>
        <taxon>Bacteria</taxon>
        <taxon>Pseudomonadati</taxon>
        <taxon>Bacteroidota</taxon>
        <taxon>Chitinophagia</taxon>
        <taxon>Chitinophagales</taxon>
        <taxon>Chitinophagaceae</taxon>
        <taxon>Dinghuibacter</taxon>
    </lineage>
</organism>
<dbReference type="InterPro" id="IPR023997">
    <property type="entry name" value="TonB-dep_OMP_SusC/RagA_CS"/>
</dbReference>
<dbReference type="Proteomes" id="UP000294498">
    <property type="component" value="Unassembled WGS sequence"/>
</dbReference>
<feature type="signal peptide" evidence="8">
    <location>
        <begin position="1"/>
        <end position="17"/>
    </location>
</feature>
<dbReference type="NCBIfam" id="TIGR04057">
    <property type="entry name" value="SusC_RagA_signa"/>
    <property type="match status" value="1"/>
</dbReference>
<dbReference type="AlphaFoldDB" id="A0A4R8DIK0"/>
<feature type="chain" id="PRO_5020489553" evidence="8">
    <location>
        <begin position="18"/>
        <end position="1070"/>
    </location>
</feature>
<comment type="subcellular location">
    <subcellularLocation>
        <location evidence="1 7">Cell outer membrane</location>
        <topology evidence="1 7">Multi-pass membrane protein</topology>
    </subcellularLocation>
</comment>
<evidence type="ECO:0000256" key="7">
    <source>
        <dbReference type="PROSITE-ProRule" id="PRU01360"/>
    </source>
</evidence>
<evidence type="ECO:0000256" key="1">
    <source>
        <dbReference type="ARBA" id="ARBA00004571"/>
    </source>
</evidence>
<evidence type="ECO:0000313" key="11">
    <source>
        <dbReference type="Proteomes" id="UP000294498"/>
    </source>
</evidence>
<comment type="caution">
    <text evidence="10">The sequence shown here is derived from an EMBL/GenBank/DDBJ whole genome shotgun (WGS) entry which is preliminary data.</text>
</comment>
<dbReference type="InterPro" id="IPR037066">
    <property type="entry name" value="Plug_dom_sf"/>
</dbReference>
<dbReference type="InterPro" id="IPR039426">
    <property type="entry name" value="TonB-dep_rcpt-like"/>
</dbReference>
<evidence type="ECO:0000256" key="6">
    <source>
        <dbReference type="ARBA" id="ARBA00023237"/>
    </source>
</evidence>
<evidence type="ECO:0000259" key="9">
    <source>
        <dbReference type="Pfam" id="PF07715"/>
    </source>
</evidence>
<evidence type="ECO:0000256" key="2">
    <source>
        <dbReference type="ARBA" id="ARBA00022448"/>
    </source>
</evidence>
<keyword evidence="8" id="KW-0732">Signal</keyword>
<dbReference type="Gene3D" id="2.170.130.10">
    <property type="entry name" value="TonB-dependent receptor, plug domain"/>
    <property type="match status" value="1"/>
</dbReference>
<dbReference type="EMBL" id="SODV01000002">
    <property type="protein sequence ID" value="TDW96996.1"/>
    <property type="molecule type" value="Genomic_DNA"/>
</dbReference>
<dbReference type="SUPFAM" id="SSF49464">
    <property type="entry name" value="Carboxypeptidase regulatory domain-like"/>
    <property type="match status" value="1"/>
</dbReference>
<reference evidence="10 11" key="1">
    <citation type="submission" date="2019-03" db="EMBL/GenBank/DDBJ databases">
        <title>Genomic Encyclopedia of Type Strains, Phase IV (KMG-IV): sequencing the most valuable type-strain genomes for metagenomic binning, comparative biology and taxonomic classification.</title>
        <authorList>
            <person name="Goeker M."/>
        </authorList>
    </citation>
    <scope>NUCLEOTIDE SEQUENCE [LARGE SCALE GENOMIC DNA]</scope>
    <source>
        <strain evidence="10 11">DSM 100059</strain>
    </source>
</reference>
<evidence type="ECO:0000256" key="3">
    <source>
        <dbReference type="ARBA" id="ARBA00022452"/>
    </source>
</evidence>
<dbReference type="Gene3D" id="2.40.170.20">
    <property type="entry name" value="TonB-dependent receptor, beta-barrel domain"/>
    <property type="match status" value="1"/>
</dbReference>
<evidence type="ECO:0000256" key="8">
    <source>
        <dbReference type="SAM" id="SignalP"/>
    </source>
</evidence>
<dbReference type="SUPFAM" id="SSF56935">
    <property type="entry name" value="Porins"/>
    <property type="match status" value="1"/>
</dbReference>
<evidence type="ECO:0000313" key="10">
    <source>
        <dbReference type="EMBL" id="TDW96996.1"/>
    </source>
</evidence>
<dbReference type="Pfam" id="PF07715">
    <property type="entry name" value="Plug"/>
    <property type="match status" value="1"/>
</dbReference>